<reference evidence="2 3" key="1">
    <citation type="submission" date="2020-08" db="EMBL/GenBank/DDBJ databases">
        <title>Sequencing the genomes of 1000 actinobacteria strains.</title>
        <authorList>
            <person name="Klenk H.-P."/>
        </authorList>
    </citation>
    <scope>NUCLEOTIDE SEQUENCE [LARGE SCALE GENOMIC DNA]</scope>
    <source>
        <strain evidence="2 3">DSM 43851</strain>
    </source>
</reference>
<accession>A0A7W9KJ18</accession>
<proteinExistence type="predicted"/>
<keyword evidence="1" id="KW-0812">Transmembrane</keyword>
<organism evidence="2 3">
    <name type="scientific">Kutzneria kofuensis</name>
    <dbReference type="NCBI Taxonomy" id="103725"/>
    <lineage>
        <taxon>Bacteria</taxon>
        <taxon>Bacillati</taxon>
        <taxon>Actinomycetota</taxon>
        <taxon>Actinomycetes</taxon>
        <taxon>Pseudonocardiales</taxon>
        <taxon>Pseudonocardiaceae</taxon>
        <taxon>Kutzneria</taxon>
    </lineage>
</organism>
<keyword evidence="1" id="KW-1133">Transmembrane helix</keyword>
<feature type="transmembrane region" description="Helical" evidence="1">
    <location>
        <begin position="154"/>
        <end position="176"/>
    </location>
</feature>
<feature type="transmembrane region" description="Helical" evidence="1">
    <location>
        <begin position="112"/>
        <end position="134"/>
    </location>
</feature>
<dbReference type="Proteomes" id="UP000585638">
    <property type="component" value="Unassembled WGS sequence"/>
</dbReference>
<dbReference type="EMBL" id="JACHIR010000001">
    <property type="protein sequence ID" value="MBB5893522.1"/>
    <property type="molecule type" value="Genomic_DNA"/>
</dbReference>
<protein>
    <recommendedName>
        <fullName evidence="4">ABC-2 family transporter</fullName>
    </recommendedName>
</protein>
<sequence>MTWLAWRQHRAALVGTAVFVVPLVLLLVQFWSSVQELNAACGEHDCWIGVAGALGGQLGHISSALTYGPPVLAGLVAVFWGAPMLSREYEQRTYLVAWGQDVSPGRWLGSRAALLTGAALLLAVPLAAVSWLLVRAMRVSGVWGNVGPYQTLELWPPIQVMHALFGLALGAAVGVLLRRTLLAMGTTLAVFVAVRLAIATTVLRWLPPQRLVTAVGEAPALPSGAAQVSTGYLDGAGNPITPSVVCGDRQCLAEHGVQHGYVDYQPFDRLAALKWTEVIAYALLTLGLAWLAWARVRRTTRVG</sequence>
<feature type="transmembrane region" description="Helical" evidence="1">
    <location>
        <begin position="64"/>
        <end position="82"/>
    </location>
</feature>
<comment type="caution">
    <text evidence="2">The sequence shown here is derived from an EMBL/GenBank/DDBJ whole genome shotgun (WGS) entry which is preliminary data.</text>
</comment>
<keyword evidence="3" id="KW-1185">Reference proteome</keyword>
<keyword evidence="1" id="KW-0472">Membrane</keyword>
<evidence type="ECO:0000313" key="2">
    <source>
        <dbReference type="EMBL" id="MBB5893522.1"/>
    </source>
</evidence>
<dbReference type="RefSeq" id="WP_184864876.1">
    <property type="nucleotide sequence ID" value="NZ_BAAAWY010000018.1"/>
</dbReference>
<evidence type="ECO:0000256" key="1">
    <source>
        <dbReference type="SAM" id="Phobius"/>
    </source>
</evidence>
<name>A0A7W9KJ18_9PSEU</name>
<gene>
    <name evidence="2" type="ORF">BJ998_004718</name>
</gene>
<feature type="transmembrane region" description="Helical" evidence="1">
    <location>
        <begin position="12"/>
        <end position="31"/>
    </location>
</feature>
<dbReference type="AlphaFoldDB" id="A0A7W9KJ18"/>
<evidence type="ECO:0008006" key="4">
    <source>
        <dbReference type="Google" id="ProtNLM"/>
    </source>
</evidence>
<evidence type="ECO:0000313" key="3">
    <source>
        <dbReference type="Proteomes" id="UP000585638"/>
    </source>
</evidence>
<feature type="transmembrane region" description="Helical" evidence="1">
    <location>
        <begin position="278"/>
        <end position="296"/>
    </location>
</feature>
<feature type="transmembrane region" description="Helical" evidence="1">
    <location>
        <begin position="188"/>
        <end position="206"/>
    </location>
</feature>